<evidence type="ECO:0000256" key="4">
    <source>
        <dbReference type="ARBA" id="ARBA00022989"/>
    </source>
</evidence>
<dbReference type="InterPro" id="IPR036866">
    <property type="entry name" value="RibonucZ/Hydroxyglut_hydro"/>
</dbReference>
<dbReference type="RefSeq" id="WP_322464347.1">
    <property type="nucleotide sequence ID" value="NZ_JAXOJX010000002.1"/>
</dbReference>
<feature type="domain" description="Metallo-beta-lactamase" evidence="7">
    <location>
        <begin position="559"/>
        <end position="755"/>
    </location>
</feature>
<evidence type="ECO:0000313" key="8">
    <source>
        <dbReference type="EMBL" id="MDZ5455595.1"/>
    </source>
</evidence>
<comment type="caution">
    <text evidence="8">The sequence shown here is derived from an EMBL/GenBank/DDBJ whole genome shotgun (WGS) entry which is preliminary data.</text>
</comment>
<dbReference type="SMART" id="SM00849">
    <property type="entry name" value="Lactamase_B"/>
    <property type="match status" value="1"/>
</dbReference>
<dbReference type="Proteomes" id="UP001293718">
    <property type="component" value="Unassembled WGS sequence"/>
</dbReference>
<dbReference type="InterPro" id="IPR004797">
    <property type="entry name" value="Competence_ComEC/Rec2"/>
</dbReference>
<dbReference type="InterPro" id="IPR004477">
    <property type="entry name" value="ComEC_N"/>
</dbReference>
<feature type="transmembrane region" description="Helical" evidence="6">
    <location>
        <begin position="446"/>
        <end position="470"/>
    </location>
</feature>
<feature type="transmembrane region" description="Helical" evidence="6">
    <location>
        <begin position="477"/>
        <end position="500"/>
    </location>
</feature>
<keyword evidence="3 6" id="KW-0812">Transmembrane</keyword>
<organism evidence="8 9">
    <name type="scientific">Azohydromonas lata</name>
    <dbReference type="NCBI Taxonomy" id="45677"/>
    <lineage>
        <taxon>Bacteria</taxon>
        <taxon>Pseudomonadati</taxon>
        <taxon>Pseudomonadota</taxon>
        <taxon>Betaproteobacteria</taxon>
        <taxon>Burkholderiales</taxon>
        <taxon>Sphaerotilaceae</taxon>
        <taxon>Azohydromonas</taxon>
    </lineage>
</organism>
<feature type="transmembrane region" description="Helical" evidence="6">
    <location>
        <begin position="57"/>
        <end position="77"/>
    </location>
</feature>
<dbReference type="Gene3D" id="3.60.15.10">
    <property type="entry name" value="Ribonuclease Z/Hydroxyacylglutathione hydrolase-like"/>
    <property type="match status" value="1"/>
</dbReference>
<dbReference type="Pfam" id="PF00753">
    <property type="entry name" value="Lactamase_B"/>
    <property type="match status" value="1"/>
</dbReference>
<keyword evidence="2" id="KW-1003">Cell membrane</keyword>
<keyword evidence="5 6" id="KW-0472">Membrane</keyword>
<dbReference type="InterPro" id="IPR035681">
    <property type="entry name" value="ComA-like_MBL"/>
</dbReference>
<dbReference type="Pfam" id="PF03772">
    <property type="entry name" value="Competence"/>
    <property type="match status" value="1"/>
</dbReference>
<proteinExistence type="predicted"/>
<keyword evidence="9" id="KW-1185">Reference proteome</keyword>
<dbReference type="CDD" id="cd07731">
    <property type="entry name" value="ComA-like_MBL-fold"/>
    <property type="match status" value="1"/>
</dbReference>
<dbReference type="NCBIfam" id="TIGR00361">
    <property type="entry name" value="ComEC_Rec2"/>
    <property type="match status" value="1"/>
</dbReference>
<dbReference type="InterPro" id="IPR052159">
    <property type="entry name" value="Competence_DNA_uptake"/>
</dbReference>
<dbReference type="NCBIfam" id="TIGR00360">
    <property type="entry name" value="ComEC_N-term"/>
    <property type="match status" value="1"/>
</dbReference>
<evidence type="ECO:0000256" key="3">
    <source>
        <dbReference type="ARBA" id="ARBA00022692"/>
    </source>
</evidence>
<dbReference type="PANTHER" id="PTHR30619:SF1">
    <property type="entry name" value="RECOMBINATION PROTEIN 2"/>
    <property type="match status" value="1"/>
</dbReference>
<evidence type="ECO:0000313" key="9">
    <source>
        <dbReference type="Proteomes" id="UP001293718"/>
    </source>
</evidence>
<dbReference type="EMBL" id="JAXOJX010000002">
    <property type="protein sequence ID" value="MDZ5455595.1"/>
    <property type="molecule type" value="Genomic_DNA"/>
</dbReference>
<dbReference type="PANTHER" id="PTHR30619">
    <property type="entry name" value="DNA INTERNALIZATION/COMPETENCE PROTEIN COMEC/REC2"/>
    <property type="match status" value="1"/>
</dbReference>
<sequence>MSLLALALAWLLGTAWQLQQPRLWAPVVDAALLLGAPLLWLSWRWARSSRLVGRWRLLFMALALGGAAALGAANAGLQARARLADALPPALERQAVELTGVVAELPQDSAEGLRFVLAVEGARTPDGAPAAVPSRVSLSWSRSGPDEPALSSPGVELRAGQRWRLWARLQAPHALLNPHGFDGELWLFERGLRATGSVRGEPAQPRLLAEGQCCDVERARQSVREAIAAQVSNPRAAGVLAALAVGDQAAIERADWSLYRASGTAHLMAISGLHITMFAWLAAQAVGALWRRSAALCLWLPTPWAARALGVLLAAAYALLAGWGVPSQRTVWMLGCAALLHLLGARWPWPLVLGAAAVVVSALDPWALLQAGFWLSFAAVGLLMVSEPAQPAAVARVDIDADAPPGPARRALALLRGAVRTQLVATVGLAPLTLLLFQQFSVVGLLANLVAIPLVTLAVTPLALLGVLWAPLWSVAAVLLLALNAVLAWLVGLPGAVWITGVAPGWAQWAALLAGVLAVAPLPWRLRLLAVPLLLPVALPPPSRPAPGFFEVVAADVGQGNAVLVRTHASVLVYDSGPRYGPGRDAGERVLVPLLQALGERQVDTLVISHRDMDHAGGAASLLRALPVGELRSSLEAGHALLAVGVAHQRCEAGQRWERDGVRFAVLHPRASDYAVANARPNALSCVLQVTDAAGRRLLLSGDIGAAQEAALVAADAAALRSALLLVPHHGSGGSSSPAFLDAVAPEVAIVQAGHHNRFGHPAPDVVQRLRDRGIEMVQTPDCGAWRWRDGQSSCERLLRPRYWRHGLS</sequence>
<gene>
    <name evidence="8" type="ORF">SM757_03315</name>
</gene>
<dbReference type="SUPFAM" id="SSF56281">
    <property type="entry name" value="Metallo-hydrolase/oxidoreductase"/>
    <property type="match status" value="1"/>
</dbReference>
<comment type="subcellular location">
    <subcellularLocation>
        <location evidence="1">Cell membrane</location>
        <topology evidence="1">Multi-pass membrane protein</topology>
    </subcellularLocation>
</comment>
<evidence type="ECO:0000256" key="1">
    <source>
        <dbReference type="ARBA" id="ARBA00004651"/>
    </source>
</evidence>
<evidence type="ECO:0000256" key="2">
    <source>
        <dbReference type="ARBA" id="ARBA00022475"/>
    </source>
</evidence>
<feature type="transmembrane region" description="Helical" evidence="6">
    <location>
        <begin position="27"/>
        <end position="45"/>
    </location>
</feature>
<name>A0ABU5IAB7_9BURK</name>
<dbReference type="InterPro" id="IPR025405">
    <property type="entry name" value="DUF4131"/>
</dbReference>
<dbReference type="Pfam" id="PF13567">
    <property type="entry name" value="DUF4131"/>
    <property type="match status" value="1"/>
</dbReference>
<feature type="transmembrane region" description="Helical" evidence="6">
    <location>
        <begin position="506"/>
        <end position="524"/>
    </location>
</feature>
<dbReference type="InterPro" id="IPR001279">
    <property type="entry name" value="Metallo-B-lactamas"/>
</dbReference>
<protein>
    <submittedName>
        <fullName evidence="8">DNA internalization-related competence protein ComEC/Rec2</fullName>
    </submittedName>
</protein>
<evidence type="ECO:0000256" key="6">
    <source>
        <dbReference type="SAM" id="Phobius"/>
    </source>
</evidence>
<feature type="transmembrane region" description="Helical" evidence="6">
    <location>
        <begin position="419"/>
        <end position="440"/>
    </location>
</feature>
<feature type="transmembrane region" description="Helical" evidence="6">
    <location>
        <begin position="304"/>
        <end position="323"/>
    </location>
</feature>
<evidence type="ECO:0000259" key="7">
    <source>
        <dbReference type="SMART" id="SM00849"/>
    </source>
</evidence>
<evidence type="ECO:0000256" key="5">
    <source>
        <dbReference type="ARBA" id="ARBA00023136"/>
    </source>
</evidence>
<accession>A0ABU5IAB7</accession>
<keyword evidence="4 6" id="KW-1133">Transmembrane helix</keyword>
<reference evidence="8 9" key="1">
    <citation type="submission" date="2023-11" db="EMBL/GenBank/DDBJ databases">
        <title>Draft genome of Azohydromonas lata strain H1 (DSM1123), a polyhydroxyalkanoate producer.</title>
        <authorList>
            <person name="Traversa D."/>
            <person name="D'Addabbo P."/>
            <person name="Pazzani C."/>
            <person name="Manzari C."/>
            <person name="Chiara M."/>
            <person name="Scrascia M."/>
        </authorList>
    </citation>
    <scope>NUCLEOTIDE SEQUENCE [LARGE SCALE GENOMIC DNA]</scope>
    <source>
        <strain evidence="8 9">H1</strain>
    </source>
</reference>